<feature type="region of interest" description="Disordered" evidence="13">
    <location>
        <begin position="1466"/>
        <end position="1522"/>
    </location>
</feature>
<feature type="compositionally biased region" description="Basic and acidic residues" evidence="13">
    <location>
        <begin position="1489"/>
        <end position="1502"/>
    </location>
</feature>
<dbReference type="InterPro" id="IPR018501">
    <property type="entry name" value="DDT_dom"/>
</dbReference>
<feature type="transmembrane region" description="Helical" evidence="14">
    <location>
        <begin position="222"/>
        <end position="241"/>
    </location>
</feature>
<dbReference type="Pfam" id="PF15613">
    <property type="entry name" value="WSD"/>
    <property type="match status" value="1"/>
</dbReference>
<reference evidence="18" key="1">
    <citation type="journal article" date="2020" name="Stud. Mycol.">
        <title>101 Dothideomycetes genomes: a test case for predicting lifestyles and emergence of pathogens.</title>
        <authorList>
            <person name="Haridas S."/>
            <person name="Albert R."/>
            <person name="Binder M."/>
            <person name="Bloem J."/>
            <person name="Labutti K."/>
            <person name="Salamov A."/>
            <person name="Andreopoulos B."/>
            <person name="Baker S."/>
            <person name="Barry K."/>
            <person name="Bills G."/>
            <person name="Bluhm B."/>
            <person name="Cannon C."/>
            <person name="Castanera R."/>
            <person name="Culley D."/>
            <person name="Daum C."/>
            <person name="Ezra D."/>
            <person name="Gonzalez J."/>
            <person name="Henrissat B."/>
            <person name="Kuo A."/>
            <person name="Liang C."/>
            <person name="Lipzen A."/>
            <person name="Lutzoni F."/>
            <person name="Magnuson J."/>
            <person name="Mondo S."/>
            <person name="Nolan M."/>
            <person name="Ohm R."/>
            <person name="Pangilinan J."/>
            <person name="Park H.-J."/>
            <person name="Ramirez L."/>
            <person name="Alfaro M."/>
            <person name="Sun H."/>
            <person name="Tritt A."/>
            <person name="Yoshinaga Y."/>
            <person name="Zwiers L.-H."/>
            <person name="Turgeon B."/>
            <person name="Goodwin S."/>
            <person name="Spatafora J."/>
            <person name="Crous P."/>
            <person name="Grigoriev I."/>
        </authorList>
    </citation>
    <scope>NUCLEOTIDE SEQUENCE</scope>
    <source>
        <strain evidence="18">ATCC 16933</strain>
    </source>
</reference>
<evidence type="ECO:0000256" key="10">
    <source>
        <dbReference type="ARBA" id="ARBA00023136"/>
    </source>
</evidence>
<feature type="transmembrane region" description="Helical" evidence="14">
    <location>
        <begin position="98"/>
        <end position="119"/>
    </location>
</feature>
<feature type="transmembrane region" description="Helical" evidence="14">
    <location>
        <begin position="177"/>
        <end position="201"/>
    </location>
</feature>
<dbReference type="GO" id="GO:0000781">
    <property type="term" value="C:chromosome, telomeric region"/>
    <property type="evidence" value="ECO:0007669"/>
    <property type="project" value="GOC"/>
</dbReference>
<dbReference type="InterPro" id="IPR028941">
    <property type="entry name" value="WHIM2_dom"/>
</dbReference>
<dbReference type="GO" id="GO:0031509">
    <property type="term" value="P:subtelomeric heterochromatin formation"/>
    <property type="evidence" value="ECO:0007669"/>
    <property type="project" value="TreeGrafter"/>
</dbReference>
<feature type="domain" description="WAC" evidence="17">
    <location>
        <begin position="474"/>
        <end position="581"/>
    </location>
</feature>
<sequence length="1522" mass="174155">MPKAAPSIAQCAVVATALKLLLLPAYKSTDFEVHRNWLAITNSLPMQEWYYEKTSEWTLDYPPFFAYFEWILSQAARFVEPDMLDVGALAYDNWQTVYFQRATVILTELVLVYALHLYVSTSTSKRTAQVSALSVLLSPGLLIIDHIHFQYNGFLYGVLILSIVLARQRSTLLPSGLLFAALLCLKHIYLYLAPAYFVFLLRTYCLSPRSIFWIQFWNCVKLGAGLGLIFIAAFGPFAYWGQMPQVMSRLFPFSRGLCHAYWAPNVWAMYSFSDRVLIYLAPYLGIPVDQAAINSVTRGLVGDTSFAVLPEVPPKATFVLTLFFQIIPLIKLFLHPSWNTFVGALTLCAYASFLFGWHVHEKAILLVLIPFSLLALLDRRHLGAFRPLAVAGHVSLFPLLFTAAEFPIKTVYTVFWLVTFLLAFDQMAPPSENVRRVFFLDRFSLLYVAVSIPLVQYKRKPVQRLQDPLPRASTEIWVIRQTDEIFTDYESYLKRLDFYRQKKFTCDITGHSGLTFFEALESEMEGTLNVNNTFPDSLRDPVLRHVQFSIISRIDDLVNHVYEHFKQDFYPGERIIALTDDGDRREGVVREKAQMAQFGNPHVPGFNSPDRFFNKPSFTRYFIALDTDPTKFESIDSEHLTRDRKVFTKQILRSFLKNSLTRESWSGAPWCVKENLARELKLPTEIPPELRQNAKIAERKASAQIKKDQSDGSFLKFLANTTSQQRAPNSILNAVQLPKGGQLNFQLSDMPTRQQPNAANQQQFKLWQPQHNHQGRLMSWSAQPQPVSAHLPVLMQPPQPTTAQFHQYGGYPTIASRPKPTPHPEVKYPIDDLELAPKNNGMTRPKLKFIAERPPHKSDKDKKSEVNGTISGLKMKSVGMLLEVWNTLNVHQEVFEIDSFTVDDFIEAMSFSAEDVECELFNEVHCAVLNCLLDEDGEICESVRKELPEMEEEELEEEEDAKEEPTPEPEPRPVRTTRSSIVKSEAAALEAQARRDSQALEKQAKQVHRAAEMMQGYDWVERLQKHDLRDGGWQAIVVGLLHQISLDPARKEPCERVLEQLAPPDLEPTQETALTQYQILDVNLRIQALQIITMLTIYTDALRRYIEEQAQEMTNVRREKGEWQKTKKQRIDELRTLDEQRKILLPDNMPQSPQSEQKPQGDKQGDTKMSGVEGSPEPDHGSNDESDDDESDRPRRSLRGGAMRENERKRKREEELARKEKEKAEAAKPKQSAQFKKLLRDIDKKKDEIKRCEDKIAELENDLRETDCNRTRLLGKDRFFNRYWFFERNGMPYGGVPTSSTAHYNYSSGRIWIQGPDHLETTGFLDLAGKQSDQYKATMGVTVQERKEIEEGSTHLNSSTEWAYIDDPDAIDQLIAWLDDRGDRERHLRKELQNWRKPIADCLKARHAHLDAVAEKLGDGAADDKAADDVPTTARAVLTRNKTYVDPDKTPYQCLLWHNSYAVEKHGHIHSDPPRPRKQSKKAAQAAADKAEKERKERERSKAPASKAGKPVTRHATRSGKA</sequence>
<evidence type="ECO:0000256" key="4">
    <source>
        <dbReference type="ARBA" id="ARBA00008715"/>
    </source>
</evidence>
<dbReference type="PROSITE" id="PS51136">
    <property type="entry name" value="WAC"/>
    <property type="match status" value="1"/>
</dbReference>
<gene>
    <name evidence="18" type="ORF">BDY21DRAFT_372609</name>
</gene>
<dbReference type="OrthoDB" id="1689333at2759"/>
<evidence type="ECO:0000256" key="2">
    <source>
        <dbReference type="ARBA" id="ARBA00004477"/>
    </source>
</evidence>
<feature type="region of interest" description="Disordered" evidence="13">
    <location>
        <begin position="947"/>
        <end position="981"/>
    </location>
</feature>
<keyword evidence="9 14" id="KW-1133">Transmembrane helix</keyword>
<evidence type="ECO:0000313" key="19">
    <source>
        <dbReference type="Proteomes" id="UP000799766"/>
    </source>
</evidence>
<feature type="compositionally biased region" description="Basic and acidic residues" evidence="13">
    <location>
        <begin position="963"/>
        <end position="973"/>
    </location>
</feature>
<dbReference type="Pfam" id="PF03155">
    <property type="entry name" value="Alg6_Alg8"/>
    <property type="match status" value="1"/>
</dbReference>
<dbReference type="Pfam" id="PF02791">
    <property type="entry name" value="DDT"/>
    <property type="match status" value="1"/>
</dbReference>
<comment type="similarity">
    <text evidence="4">Belongs to the ALG6/ALG8 glucosyltransferase family.</text>
</comment>
<evidence type="ECO:0000256" key="1">
    <source>
        <dbReference type="ARBA" id="ARBA00004123"/>
    </source>
</evidence>
<evidence type="ECO:0000256" key="15">
    <source>
        <dbReference type="SAM" id="SignalP"/>
    </source>
</evidence>
<dbReference type="GO" id="GO:0005634">
    <property type="term" value="C:nucleus"/>
    <property type="evidence" value="ECO:0007669"/>
    <property type="project" value="UniProtKB-SubCell"/>
</dbReference>
<evidence type="ECO:0000256" key="13">
    <source>
        <dbReference type="SAM" id="MobiDB-lite"/>
    </source>
</evidence>
<evidence type="ECO:0000256" key="3">
    <source>
        <dbReference type="ARBA" id="ARBA00004922"/>
    </source>
</evidence>
<dbReference type="GO" id="GO:0005789">
    <property type="term" value="C:endoplasmic reticulum membrane"/>
    <property type="evidence" value="ECO:0007669"/>
    <property type="project" value="UniProtKB-SubCell"/>
</dbReference>
<keyword evidence="19" id="KW-1185">Reference proteome</keyword>
<keyword evidence="11 12" id="KW-0539">Nucleus</keyword>
<feature type="region of interest" description="Disordered" evidence="13">
    <location>
        <begin position="1114"/>
        <end position="1233"/>
    </location>
</feature>
<dbReference type="GO" id="GO:0016758">
    <property type="term" value="F:hexosyltransferase activity"/>
    <property type="evidence" value="ECO:0007669"/>
    <property type="project" value="InterPro"/>
</dbReference>
<feature type="compositionally biased region" description="Basic and acidic residues" evidence="13">
    <location>
        <begin position="1202"/>
        <end position="1228"/>
    </location>
</feature>
<dbReference type="Proteomes" id="UP000799766">
    <property type="component" value="Unassembled WGS sequence"/>
</dbReference>
<keyword evidence="10 14" id="KW-0472">Membrane</keyword>
<keyword evidence="8" id="KW-0256">Endoplasmic reticulum</keyword>
<proteinExistence type="inferred from homology"/>
<evidence type="ECO:0000259" key="16">
    <source>
        <dbReference type="PROSITE" id="PS50827"/>
    </source>
</evidence>
<name>A0A6A6NYF9_9PEZI</name>
<evidence type="ECO:0000256" key="14">
    <source>
        <dbReference type="SAM" id="Phobius"/>
    </source>
</evidence>
<evidence type="ECO:0000256" key="8">
    <source>
        <dbReference type="ARBA" id="ARBA00022824"/>
    </source>
</evidence>
<keyword evidence="15" id="KW-0732">Signal</keyword>
<evidence type="ECO:0000259" key="17">
    <source>
        <dbReference type="PROSITE" id="PS51136"/>
    </source>
</evidence>
<keyword evidence="6 18" id="KW-0808">Transferase</keyword>
<evidence type="ECO:0000256" key="12">
    <source>
        <dbReference type="PROSITE-ProRule" id="PRU00475"/>
    </source>
</evidence>
<feature type="compositionally biased region" description="Basic residues" evidence="13">
    <location>
        <begin position="1512"/>
        <end position="1522"/>
    </location>
</feature>
<dbReference type="InterPro" id="IPR004856">
    <property type="entry name" value="Glyco_trans_ALG6/ALG8"/>
</dbReference>
<comment type="pathway">
    <text evidence="3">Protein modification; protein glycosylation.</text>
</comment>
<dbReference type="PANTHER" id="PTHR32075">
    <property type="entry name" value="ISWI CHROMATIN-REMODELING COMPLEX SUBUNIT YPL216W-RELATED"/>
    <property type="match status" value="1"/>
</dbReference>
<dbReference type="Pfam" id="PF10537">
    <property type="entry name" value="WAC_Acf1_DNA_bd"/>
    <property type="match status" value="1"/>
</dbReference>
<dbReference type="UniPathway" id="UPA00378"/>
<feature type="compositionally biased region" description="Acidic residues" evidence="13">
    <location>
        <begin position="949"/>
        <end position="962"/>
    </location>
</feature>
<evidence type="ECO:0000256" key="9">
    <source>
        <dbReference type="ARBA" id="ARBA00022989"/>
    </source>
</evidence>
<protein>
    <submittedName>
        <fullName evidence="18">ALG6, ALG8 glycosyltransferase family-domain-containing protein</fullName>
    </submittedName>
</protein>
<comment type="subcellular location">
    <subcellularLocation>
        <location evidence="2">Endoplasmic reticulum membrane</location>
        <topology evidence="2">Multi-pass membrane protein</topology>
    </subcellularLocation>
    <subcellularLocation>
        <location evidence="1 12">Nucleus</location>
    </subcellularLocation>
</comment>
<feature type="compositionally biased region" description="Polar residues" evidence="13">
    <location>
        <begin position="1149"/>
        <end position="1158"/>
    </location>
</feature>
<dbReference type="EMBL" id="MU001683">
    <property type="protein sequence ID" value="KAF2456537.1"/>
    <property type="molecule type" value="Genomic_DNA"/>
</dbReference>
<evidence type="ECO:0000256" key="11">
    <source>
        <dbReference type="ARBA" id="ARBA00023242"/>
    </source>
</evidence>
<feature type="signal peptide" evidence="15">
    <location>
        <begin position="1"/>
        <end position="17"/>
    </location>
</feature>
<evidence type="ECO:0000256" key="7">
    <source>
        <dbReference type="ARBA" id="ARBA00022692"/>
    </source>
</evidence>
<dbReference type="PANTHER" id="PTHR32075:SF6">
    <property type="entry name" value="ISWI CHROMATIN-REMODELING COMPLEX SUBUNIT YPL216W-RELATED"/>
    <property type="match status" value="1"/>
</dbReference>
<dbReference type="InterPro" id="IPR013136">
    <property type="entry name" value="WSTF_Acf1_Cbp146"/>
</dbReference>
<evidence type="ECO:0000256" key="5">
    <source>
        <dbReference type="ARBA" id="ARBA00022676"/>
    </source>
</evidence>
<feature type="domain" description="DDT" evidence="16">
    <location>
        <begin position="875"/>
        <end position="938"/>
    </location>
</feature>
<feature type="transmembrane region" description="Helical" evidence="14">
    <location>
        <begin position="316"/>
        <end position="334"/>
    </location>
</feature>
<feature type="transmembrane region" description="Helical" evidence="14">
    <location>
        <begin position="341"/>
        <end position="357"/>
    </location>
</feature>
<evidence type="ECO:0000256" key="6">
    <source>
        <dbReference type="ARBA" id="ARBA00022679"/>
    </source>
</evidence>
<accession>A0A6A6NYF9</accession>
<dbReference type="GO" id="GO:0000785">
    <property type="term" value="C:chromatin"/>
    <property type="evidence" value="ECO:0007669"/>
    <property type="project" value="UniProtKB-ARBA"/>
</dbReference>
<feature type="compositionally biased region" description="Basic and acidic residues" evidence="13">
    <location>
        <begin position="1466"/>
        <end position="1475"/>
    </location>
</feature>
<keyword evidence="5" id="KW-0328">Glycosyltransferase</keyword>
<keyword evidence="7 14" id="KW-0812">Transmembrane</keyword>
<feature type="compositionally biased region" description="Basic and acidic residues" evidence="13">
    <location>
        <begin position="1115"/>
        <end position="1144"/>
    </location>
</feature>
<organism evidence="18 19">
    <name type="scientific">Lineolata rhizophorae</name>
    <dbReference type="NCBI Taxonomy" id="578093"/>
    <lineage>
        <taxon>Eukaryota</taxon>
        <taxon>Fungi</taxon>
        <taxon>Dikarya</taxon>
        <taxon>Ascomycota</taxon>
        <taxon>Pezizomycotina</taxon>
        <taxon>Dothideomycetes</taxon>
        <taxon>Dothideomycetes incertae sedis</taxon>
        <taxon>Lineolatales</taxon>
        <taxon>Lineolataceae</taxon>
        <taxon>Lineolata</taxon>
    </lineage>
</organism>
<dbReference type="PROSITE" id="PS50827">
    <property type="entry name" value="DDT"/>
    <property type="match status" value="1"/>
</dbReference>
<feature type="chain" id="PRO_5025542513" evidence="15">
    <location>
        <begin position="18"/>
        <end position="1522"/>
    </location>
</feature>
<evidence type="ECO:0000313" key="18">
    <source>
        <dbReference type="EMBL" id="KAF2456537.1"/>
    </source>
</evidence>